<dbReference type="InterPro" id="IPR054289">
    <property type="entry name" value="DUF7025"/>
</dbReference>
<dbReference type="SUPFAM" id="SSF52540">
    <property type="entry name" value="P-loop containing nucleoside triphosphate hydrolases"/>
    <property type="match status" value="1"/>
</dbReference>
<dbReference type="AlphaFoldDB" id="A0A9N9W063"/>
<dbReference type="InterPro" id="IPR027417">
    <property type="entry name" value="P-loop_NTPase"/>
</dbReference>
<gene>
    <name evidence="4" type="ORF">CRHIZ90672A_00018729</name>
</gene>
<dbReference type="Pfam" id="PF23232">
    <property type="entry name" value="AAA_lid_13"/>
    <property type="match status" value="1"/>
</dbReference>
<dbReference type="GO" id="GO:0005524">
    <property type="term" value="F:ATP binding"/>
    <property type="evidence" value="ECO:0007669"/>
    <property type="project" value="InterPro"/>
</dbReference>
<dbReference type="GO" id="GO:0016887">
    <property type="term" value="F:ATP hydrolysis activity"/>
    <property type="evidence" value="ECO:0007669"/>
    <property type="project" value="InterPro"/>
</dbReference>
<dbReference type="PANTHER" id="PTHR46411">
    <property type="entry name" value="FAMILY ATPASE, PUTATIVE-RELATED"/>
    <property type="match status" value="1"/>
</dbReference>
<dbReference type="OrthoDB" id="10042665at2759"/>
<dbReference type="PANTHER" id="PTHR46411:SF2">
    <property type="entry name" value="AAA+ ATPASE DOMAIN-CONTAINING PROTEIN"/>
    <property type="match status" value="1"/>
</dbReference>
<dbReference type="SMART" id="SM00382">
    <property type="entry name" value="AAA"/>
    <property type="match status" value="1"/>
</dbReference>
<proteinExistence type="predicted"/>
<feature type="compositionally biased region" description="Polar residues" evidence="2">
    <location>
        <begin position="18"/>
        <end position="30"/>
    </location>
</feature>
<feature type="compositionally biased region" description="Acidic residues" evidence="2">
    <location>
        <begin position="934"/>
        <end position="950"/>
    </location>
</feature>
<evidence type="ECO:0000313" key="4">
    <source>
        <dbReference type="EMBL" id="CAH0042429.1"/>
    </source>
</evidence>
<keyword evidence="1" id="KW-0175">Coiled coil</keyword>
<feature type="domain" description="AAA+ ATPase" evidence="3">
    <location>
        <begin position="644"/>
        <end position="771"/>
    </location>
</feature>
<dbReference type="Gene3D" id="3.40.50.300">
    <property type="entry name" value="P-loop containing nucleotide triphosphate hydrolases"/>
    <property type="match status" value="1"/>
</dbReference>
<comment type="caution">
    <text evidence="4">The sequence shown here is derived from an EMBL/GenBank/DDBJ whole genome shotgun (WGS) entry which is preliminary data.</text>
</comment>
<dbReference type="InterPro" id="IPR003959">
    <property type="entry name" value="ATPase_AAA_core"/>
</dbReference>
<evidence type="ECO:0000259" key="3">
    <source>
        <dbReference type="SMART" id="SM00382"/>
    </source>
</evidence>
<feature type="compositionally biased region" description="Basic and acidic residues" evidence="2">
    <location>
        <begin position="914"/>
        <end position="929"/>
    </location>
</feature>
<feature type="region of interest" description="Disordered" evidence="2">
    <location>
        <begin position="1"/>
        <end position="63"/>
    </location>
</feature>
<dbReference type="Proteomes" id="UP000696573">
    <property type="component" value="Unassembled WGS sequence"/>
</dbReference>
<evidence type="ECO:0000313" key="5">
    <source>
        <dbReference type="Proteomes" id="UP000696573"/>
    </source>
</evidence>
<dbReference type="Pfam" id="PF00004">
    <property type="entry name" value="AAA"/>
    <property type="match status" value="1"/>
</dbReference>
<feature type="compositionally biased region" description="Basic and acidic residues" evidence="2">
    <location>
        <begin position="37"/>
        <end position="59"/>
    </location>
</feature>
<feature type="region of interest" description="Disordered" evidence="2">
    <location>
        <begin position="898"/>
        <end position="976"/>
    </location>
</feature>
<dbReference type="InterPro" id="IPR056599">
    <property type="entry name" value="AAA_lid_fung"/>
</dbReference>
<accession>A0A9N9W063</accession>
<name>A0A9N9W063_9HYPO</name>
<keyword evidence="5" id="KW-1185">Reference proteome</keyword>
<protein>
    <recommendedName>
        <fullName evidence="3">AAA+ ATPase domain-containing protein</fullName>
    </recommendedName>
</protein>
<evidence type="ECO:0000256" key="1">
    <source>
        <dbReference type="SAM" id="Coils"/>
    </source>
</evidence>
<dbReference type="EMBL" id="CABFNQ020000767">
    <property type="protein sequence ID" value="CAH0042429.1"/>
    <property type="molecule type" value="Genomic_DNA"/>
</dbReference>
<evidence type="ECO:0000256" key="2">
    <source>
        <dbReference type="SAM" id="MobiDB-lite"/>
    </source>
</evidence>
<sequence>MEGSASSGGPSLPKEAMASTSRTTAPTMNPTAVGDRANSKHLDADADTASKHGESMSDKDEPESFYQAAQLASNLLWMTADWEKELGKEKLRGKMRLRSRQAMIHVASTEHRLLEVETKLGELQEKLEKGRNDFKVQGREDCPVFMPALRWTPIDEFRNPDQKKNLPPGQLPAIEILYSQGSTLLHFQDHGRHDSTGDQLKNQEATAKIPERLRIRSWSLLDHLEKVCGEVFSLGHVTSTESGPSLALLRPFKVLFLFEQAIRDSVSKVESEVEDTTTTGNAKGTLTGAGRPLAFEWKDLLADLKLLIEVMDTALQPTYKLRQSIADATLEDIAYPDLWHLFRIGDIVTRRDANHQAFKVLGIAGGREPLATKMSLEEQQSPPIYGVAIDCMSVSYDGSFYVPRLHKFNISKFTGLKKIPTLEVYPIRFDPDAGTIRDQLASNGARYLDLTRRPYSHVTFRGRTVDDTPEEIEGQVVIDVAMALRAEPDWRPPPVVKEEHLTKPDLRETFLVQACGHGLDVEGCCGGDVAFKDQNMNIDQRNPKLKAFTEFMRPRTEGELGDDLILLPSSIYGFVLRLRKWVTVQTRDLSDVAFDNDFNNLMMNEKQKQAILALVETHEKARLSPGAKKHSIGASLDLVTGKGTGLILLLHGEPGVGKTSTAECVADRTKRPLFPITCGDIGEAAMEVERNLQHNFRLAHRWGCVLLLDESDIFLAKRNKTDLRRNAVTSVFLRSLDYYAGILFLTTNRVGGIDPAFKSRIHLSVFYPRLDLDRTQKLFDVFLRKTKEEQRKSGVSTFDIKSKEISRFAKSNYRSLKKSGFSTWNGRQIRNAFQTAIALVEYDVSQMHPGDPKPSLGKKQFEVVAEGSRQFDDYLMRTLQGRDADIAIRDQWRDDTFELQEPGHATPLRSELPTTRKPETKFRSAKDELSVTESDSESDSEESGDDEEKGEDQGVSATVKAGDPKSSGGNDMEEYQQFLEFQAMKRAMGK</sequence>
<feature type="coiled-coil region" evidence="1">
    <location>
        <begin position="106"/>
        <end position="133"/>
    </location>
</feature>
<reference evidence="4" key="1">
    <citation type="submission" date="2021-10" db="EMBL/GenBank/DDBJ databases">
        <authorList>
            <person name="Piombo E."/>
        </authorList>
    </citation>
    <scope>NUCLEOTIDE SEQUENCE</scope>
</reference>
<organism evidence="4 5">
    <name type="scientific">Clonostachys rhizophaga</name>
    <dbReference type="NCBI Taxonomy" id="160324"/>
    <lineage>
        <taxon>Eukaryota</taxon>
        <taxon>Fungi</taxon>
        <taxon>Dikarya</taxon>
        <taxon>Ascomycota</taxon>
        <taxon>Pezizomycotina</taxon>
        <taxon>Sordariomycetes</taxon>
        <taxon>Hypocreomycetidae</taxon>
        <taxon>Hypocreales</taxon>
        <taxon>Bionectriaceae</taxon>
        <taxon>Clonostachys</taxon>
    </lineage>
</organism>
<dbReference type="Pfam" id="PF22942">
    <property type="entry name" value="DUF7025"/>
    <property type="match status" value="1"/>
</dbReference>
<dbReference type="InterPro" id="IPR003593">
    <property type="entry name" value="AAA+_ATPase"/>
</dbReference>
<dbReference type="CDD" id="cd19481">
    <property type="entry name" value="RecA-like_protease"/>
    <property type="match status" value="1"/>
</dbReference>